<proteinExistence type="predicted"/>
<organism evidence="2 3">
    <name type="scientific">Noviherbaspirillum album</name>
    <dbReference type="NCBI Taxonomy" id="3080276"/>
    <lineage>
        <taxon>Bacteria</taxon>
        <taxon>Pseudomonadati</taxon>
        <taxon>Pseudomonadota</taxon>
        <taxon>Betaproteobacteria</taxon>
        <taxon>Burkholderiales</taxon>
        <taxon>Oxalobacteraceae</taxon>
        <taxon>Noviherbaspirillum</taxon>
    </lineage>
</organism>
<feature type="domain" description="Zinc finger CGNR" evidence="1">
    <location>
        <begin position="153"/>
        <end position="194"/>
    </location>
</feature>
<dbReference type="EMBL" id="JAWIIV010000013">
    <property type="protein sequence ID" value="MEC4720812.1"/>
    <property type="molecule type" value="Genomic_DNA"/>
</dbReference>
<sequence length="199" mass="22857">MTFIDASISMGPHLLADHPALDLLNTEAQIAGNPYDFWRTNDDVLRWMQRSGFLEEIPTLPDDMLDLIEEARELRAIARELVEQRKAGLCRSGSAERLNAFLREYQRYPVLSCSNADEVRLVWQPTSSSRAQLLGAVAEAVARLLAEADFKLVRQCEDQECMMWFYDRTKAHRRRWCSMALCGNRNKVAAYRKRNTATS</sequence>
<dbReference type="SUPFAM" id="SSF160904">
    <property type="entry name" value="Jann2411-like"/>
    <property type="match status" value="1"/>
</dbReference>
<dbReference type="Pfam" id="PF07336">
    <property type="entry name" value="ABATE"/>
    <property type="match status" value="1"/>
</dbReference>
<comment type="caution">
    <text evidence="2">The sequence shown here is derived from an EMBL/GenBank/DDBJ whole genome shotgun (WGS) entry which is preliminary data.</text>
</comment>
<evidence type="ECO:0000313" key="3">
    <source>
        <dbReference type="Proteomes" id="UP001352263"/>
    </source>
</evidence>
<dbReference type="InterPro" id="IPR021005">
    <property type="entry name" value="Znf_CGNR"/>
</dbReference>
<dbReference type="Pfam" id="PF11706">
    <property type="entry name" value="zf-CGNR"/>
    <property type="match status" value="1"/>
</dbReference>
<dbReference type="InterPro" id="IPR023286">
    <property type="entry name" value="ABATE_dom_sf"/>
</dbReference>
<name>A0ABU6JAY8_9BURK</name>
<dbReference type="Proteomes" id="UP001352263">
    <property type="component" value="Unassembled WGS sequence"/>
</dbReference>
<dbReference type="PANTHER" id="PTHR35525">
    <property type="entry name" value="BLL6575 PROTEIN"/>
    <property type="match status" value="1"/>
</dbReference>
<protein>
    <submittedName>
        <fullName evidence="2">ABATE domain-containing protein</fullName>
    </submittedName>
</protein>
<evidence type="ECO:0000259" key="1">
    <source>
        <dbReference type="Pfam" id="PF11706"/>
    </source>
</evidence>
<dbReference type="RefSeq" id="WP_326507526.1">
    <property type="nucleotide sequence ID" value="NZ_JAWIIV010000013.1"/>
</dbReference>
<dbReference type="PANTHER" id="PTHR35525:SF3">
    <property type="entry name" value="BLL6575 PROTEIN"/>
    <property type="match status" value="1"/>
</dbReference>
<dbReference type="InterPro" id="IPR010852">
    <property type="entry name" value="ABATE"/>
</dbReference>
<gene>
    <name evidence="2" type="ORF">RY831_16730</name>
</gene>
<evidence type="ECO:0000313" key="2">
    <source>
        <dbReference type="EMBL" id="MEC4720812.1"/>
    </source>
</evidence>
<dbReference type="Gene3D" id="1.10.3300.10">
    <property type="entry name" value="Jann2411-like domain"/>
    <property type="match status" value="1"/>
</dbReference>
<reference evidence="2 3" key="1">
    <citation type="submission" date="2023-10" db="EMBL/GenBank/DDBJ databases">
        <title>Noviherbaspirillum sp. CPCC 100848 genome assembly.</title>
        <authorList>
            <person name="Li X.Y."/>
            <person name="Fang X.M."/>
        </authorList>
    </citation>
    <scope>NUCLEOTIDE SEQUENCE [LARGE SCALE GENOMIC DNA]</scope>
    <source>
        <strain evidence="2 3">CPCC 100848</strain>
    </source>
</reference>
<accession>A0ABU6JAY8</accession>
<keyword evidence="3" id="KW-1185">Reference proteome</keyword>